<accession>A0A0H5SVD2</accession>
<dbReference type="Pfam" id="PF00155">
    <property type="entry name" value="Aminotran_1_2"/>
    <property type="match status" value="1"/>
</dbReference>
<name>A0A0H5SVD2_HERHM</name>
<dbReference type="PANTHER" id="PTHR46383">
    <property type="entry name" value="ASPARTATE AMINOTRANSFERASE"/>
    <property type="match status" value="1"/>
</dbReference>
<dbReference type="EMBL" id="CVTD020000015">
    <property type="protein sequence ID" value="CRZ34288.1"/>
    <property type="molecule type" value="Genomic_DNA"/>
</dbReference>
<dbReference type="OrthoDB" id="9802328at2"/>
<dbReference type="Gene3D" id="3.90.1150.10">
    <property type="entry name" value="Aspartate Aminotransferase, domain 1"/>
    <property type="match status" value="1"/>
</dbReference>
<dbReference type="InterPro" id="IPR015424">
    <property type="entry name" value="PyrdxlP-dep_Trfase"/>
</dbReference>
<evidence type="ECO:0000256" key="6">
    <source>
        <dbReference type="RuleBase" id="RU000481"/>
    </source>
</evidence>
<dbReference type="SUPFAM" id="SSF53383">
    <property type="entry name" value="PLP-dependent transferases"/>
    <property type="match status" value="1"/>
</dbReference>
<dbReference type="InterPro" id="IPR004838">
    <property type="entry name" value="NHTrfase_class1_PyrdxlP-BS"/>
</dbReference>
<dbReference type="PANTHER" id="PTHR46383:SF1">
    <property type="entry name" value="ASPARTATE AMINOTRANSFERASE"/>
    <property type="match status" value="1"/>
</dbReference>
<evidence type="ECO:0000256" key="1">
    <source>
        <dbReference type="ARBA" id="ARBA00001933"/>
    </source>
</evidence>
<dbReference type="Gene3D" id="3.40.640.10">
    <property type="entry name" value="Type I PLP-dependent aspartate aminotransferase-like (Major domain)"/>
    <property type="match status" value="1"/>
</dbReference>
<dbReference type="GO" id="GO:0008483">
    <property type="term" value="F:transaminase activity"/>
    <property type="evidence" value="ECO:0007669"/>
    <property type="project" value="UniProtKB-KW"/>
</dbReference>
<gene>
    <name evidence="8" type="ORF">HHT355_1086</name>
</gene>
<dbReference type="InterPro" id="IPR015422">
    <property type="entry name" value="PyrdxlP-dep_Trfase_small"/>
</dbReference>
<keyword evidence="3 6" id="KW-0032">Aminotransferase</keyword>
<evidence type="ECO:0000256" key="3">
    <source>
        <dbReference type="ARBA" id="ARBA00022576"/>
    </source>
</evidence>
<dbReference type="Proteomes" id="UP000236497">
    <property type="component" value="Unassembled WGS sequence"/>
</dbReference>
<dbReference type="CDD" id="cd00609">
    <property type="entry name" value="AAT_like"/>
    <property type="match status" value="1"/>
</dbReference>
<evidence type="ECO:0000256" key="4">
    <source>
        <dbReference type="ARBA" id="ARBA00022679"/>
    </source>
</evidence>
<sequence length="399" mass="44492">MSLTLSRKAMAVKPSSTLAITAKAKEMKANGIDVVGFGAGEPDFNTPKNICDAAVKALDEGFTKYTPVAGMLELRKAICDKFLKFNNIKYEPDQIVVSNGGKHSLANVFSAILNPGDEVIIPAPYWLSYPEMVRLSDGVPVYIRADKTQNYKVTAKQIEEACTEKTKAFILNSPNNPSGMVYTKEELEAIAEVAIKKDIYVVADEIYEYLIYGDEKHISIASLNDEIYKRTITCSGLSKSYSMTGWRIGYTGSTKEIAKLMSSVQSHLASNPNSIAQKAAYEALIGPQDFVYDMKNEFEKRRDYMYERISGMKHISAVKPQGAFYMFIDISEVLNKSYKGQKIGSVDTMASILLEDYKVAVIPCNDFGFDDHIRLSYAISIEQIKKGMDRIENFLEDLS</sequence>
<comment type="similarity">
    <text evidence="2 6">Belongs to the class-I pyridoxal-phosphate-dependent aminotransferase family.</text>
</comment>
<comment type="cofactor">
    <cofactor evidence="1 6">
        <name>pyridoxal 5'-phosphate</name>
        <dbReference type="ChEBI" id="CHEBI:597326"/>
    </cofactor>
</comment>
<dbReference type="GO" id="GO:0030170">
    <property type="term" value="F:pyridoxal phosphate binding"/>
    <property type="evidence" value="ECO:0007669"/>
    <property type="project" value="InterPro"/>
</dbReference>
<dbReference type="InterPro" id="IPR004839">
    <property type="entry name" value="Aminotransferase_I/II_large"/>
</dbReference>
<protein>
    <recommendedName>
        <fullName evidence="6">Aminotransferase</fullName>
        <ecNumber evidence="6">2.6.1.-</ecNumber>
    </recommendedName>
</protein>
<keyword evidence="4 6" id="KW-0808">Transferase</keyword>
<proteinExistence type="inferred from homology"/>
<dbReference type="EC" id="2.6.1.-" evidence="6"/>
<evidence type="ECO:0000259" key="7">
    <source>
        <dbReference type="Pfam" id="PF00155"/>
    </source>
</evidence>
<dbReference type="InterPro" id="IPR015421">
    <property type="entry name" value="PyrdxlP-dep_Trfase_major"/>
</dbReference>
<dbReference type="RefSeq" id="WP_103202411.1">
    <property type="nucleotide sequence ID" value="NZ_CVTD020000015.1"/>
</dbReference>
<dbReference type="PRINTS" id="PR00753">
    <property type="entry name" value="ACCSYNTHASE"/>
</dbReference>
<evidence type="ECO:0000256" key="5">
    <source>
        <dbReference type="ARBA" id="ARBA00022898"/>
    </source>
</evidence>
<dbReference type="FunFam" id="3.40.640.10:FF:000033">
    <property type="entry name" value="Aspartate aminotransferase"/>
    <property type="match status" value="1"/>
</dbReference>
<keyword evidence="9" id="KW-1185">Reference proteome</keyword>
<feature type="domain" description="Aminotransferase class I/classII large" evidence="7">
    <location>
        <begin position="33"/>
        <end position="391"/>
    </location>
</feature>
<reference evidence="8 9" key="1">
    <citation type="submission" date="2015-06" db="EMBL/GenBank/DDBJ databases">
        <authorList>
            <person name="Wibberg Daniel"/>
        </authorList>
    </citation>
    <scope>NUCLEOTIDE SEQUENCE [LARGE SCALE GENOMIC DNA]</scope>
    <source>
        <strain evidence="8 9">T3/55T</strain>
    </source>
</reference>
<evidence type="ECO:0000256" key="2">
    <source>
        <dbReference type="ARBA" id="ARBA00007441"/>
    </source>
</evidence>
<evidence type="ECO:0000313" key="9">
    <source>
        <dbReference type="Proteomes" id="UP000236497"/>
    </source>
</evidence>
<keyword evidence="5" id="KW-0663">Pyridoxal phosphate</keyword>
<dbReference type="GO" id="GO:0006520">
    <property type="term" value="P:amino acid metabolic process"/>
    <property type="evidence" value="ECO:0007669"/>
    <property type="project" value="InterPro"/>
</dbReference>
<dbReference type="AlphaFoldDB" id="A0A0H5SVD2"/>
<dbReference type="InterPro" id="IPR050596">
    <property type="entry name" value="AspAT/PAT-like"/>
</dbReference>
<evidence type="ECO:0000313" key="8">
    <source>
        <dbReference type="EMBL" id="CRZ34288.1"/>
    </source>
</evidence>
<organism evidence="8 9">
    <name type="scientific">Herbinix hemicellulosilytica</name>
    <dbReference type="NCBI Taxonomy" id="1564487"/>
    <lineage>
        <taxon>Bacteria</taxon>
        <taxon>Bacillati</taxon>
        <taxon>Bacillota</taxon>
        <taxon>Clostridia</taxon>
        <taxon>Lachnospirales</taxon>
        <taxon>Lachnospiraceae</taxon>
        <taxon>Herbinix</taxon>
    </lineage>
</organism>
<dbReference type="PROSITE" id="PS00105">
    <property type="entry name" value="AA_TRANSFER_CLASS_1"/>
    <property type="match status" value="1"/>
</dbReference>